<dbReference type="OrthoDB" id="2372300at2759"/>
<gene>
    <name evidence="1" type="ORF">Glove_87g240</name>
</gene>
<proteinExistence type="predicted"/>
<dbReference type="Proteomes" id="UP000266861">
    <property type="component" value="Unassembled WGS sequence"/>
</dbReference>
<name>A0A397J666_9GLOM</name>
<sequence length="163" mass="19866">MSFKFFDNYLKIFQNFLMTKKNNVVIEVDKEENMKSFTTHSVILRYQLSVKFESYLIESKASWLKTHFSFGYHSIFDKGFTSLHETALISILKRNDLKVEEIKIWDYVIKWELYKLKLYLKEWSKENFEALKITPQQCLPLIRYFHIPVEVIWKKIKPYKKNF</sequence>
<dbReference type="AlphaFoldDB" id="A0A397J666"/>
<dbReference type="EMBL" id="PQFF01000083">
    <property type="protein sequence ID" value="RHZ83825.1"/>
    <property type="molecule type" value="Genomic_DNA"/>
</dbReference>
<accession>A0A397J666</accession>
<evidence type="ECO:0000313" key="1">
    <source>
        <dbReference type="EMBL" id="RHZ83825.1"/>
    </source>
</evidence>
<evidence type="ECO:0000313" key="2">
    <source>
        <dbReference type="Proteomes" id="UP000266861"/>
    </source>
</evidence>
<keyword evidence="2" id="KW-1185">Reference proteome</keyword>
<protein>
    <recommendedName>
        <fullName evidence="3">BTB domain-containing protein</fullName>
    </recommendedName>
</protein>
<reference evidence="1 2" key="1">
    <citation type="submission" date="2018-08" db="EMBL/GenBank/DDBJ databases">
        <title>Genome and evolution of the arbuscular mycorrhizal fungus Diversispora epigaea (formerly Glomus versiforme) and its bacterial endosymbionts.</title>
        <authorList>
            <person name="Sun X."/>
            <person name="Fei Z."/>
            <person name="Harrison M."/>
        </authorList>
    </citation>
    <scope>NUCLEOTIDE SEQUENCE [LARGE SCALE GENOMIC DNA]</scope>
    <source>
        <strain evidence="1 2">IT104</strain>
    </source>
</reference>
<organism evidence="1 2">
    <name type="scientific">Diversispora epigaea</name>
    <dbReference type="NCBI Taxonomy" id="1348612"/>
    <lineage>
        <taxon>Eukaryota</taxon>
        <taxon>Fungi</taxon>
        <taxon>Fungi incertae sedis</taxon>
        <taxon>Mucoromycota</taxon>
        <taxon>Glomeromycotina</taxon>
        <taxon>Glomeromycetes</taxon>
        <taxon>Diversisporales</taxon>
        <taxon>Diversisporaceae</taxon>
        <taxon>Diversispora</taxon>
    </lineage>
</organism>
<comment type="caution">
    <text evidence="1">The sequence shown here is derived from an EMBL/GenBank/DDBJ whole genome shotgun (WGS) entry which is preliminary data.</text>
</comment>
<evidence type="ECO:0008006" key="3">
    <source>
        <dbReference type="Google" id="ProtNLM"/>
    </source>
</evidence>
<dbReference type="Gene3D" id="1.25.40.420">
    <property type="match status" value="1"/>
</dbReference>